<dbReference type="Pfam" id="PF13649">
    <property type="entry name" value="Methyltransf_25"/>
    <property type="match status" value="1"/>
</dbReference>
<proteinExistence type="predicted"/>
<protein>
    <recommendedName>
        <fullName evidence="1">Methyltransferase domain-containing protein</fullName>
    </recommendedName>
</protein>
<sequence length="285" mass="30895">MTATTAIPQPMIDKPPAVADYAARAAFYELEYDDTADLPFLLAQVGPGVTSILEAPCGVGRVTLPLSATGRSITALDLEVAMIERLAERARQMPNGALIEGVVADLRAVRLCRRFDLVMSPAEGVQLFLDDDDLDRAITTLARHVDRGGRLLIDCATFDPAAPDDPRDQPGYFSPGLADGTEILEWRRPFDAVGATGGGGRMTRWRTQWNTGPTIRFRFRYLVETADAAVPAAFTSTLELRRPDRARIEAAAAAAGLVLHGLAGDRRGKPFADGAPRMVFDFRRG</sequence>
<name>A0A3B9IPU8_9PROT</name>
<evidence type="ECO:0000313" key="3">
    <source>
        <dbReference type="Proteomes" id="UP000257706"/>
    </source>
</evidence>
<dbReference type="AlphaFoldDB" id="A0A3B9IPU8"/>
<evidence type="ECO:0000259" key="1">
    <source>
        <dbReference type="Pfam" id="PF13649"/>
    </source>
</evidence>
<gene>
    <name evidence="2" type="ORF">DCK97_20980</name>
</gene>
<dbReference type="InterPro" id="IPR029063">
    <property type="entry name" value="SAM-dependent_MTases_sf"/>
</dbReference>
<dbReference type="InterPro" id="IPR041698">
    <property type="entry name" value="Methyltransf_25"/>
</dbReference>
<dbReference type="Gene3D" id="3.40.50.150">
    <property type="entry name" value="Vaccinia Virus protein VP39"/>
    <property type="match status" value="1"/>
</dbReference>
<comment type="caution">
    <text evidence="2">The sequence shown here is derived from an EMBL/GenBank/DDBJ whole genome shotgun (WGS) entry which is preliminary data.</text>
</comment>
<dbReference type="EMBL" id="DMAI01000345">
    <property type="protein sequence ID" value="HAE49891.1"/>
    <property type="molecule type" value="Genomic_DNA"/>
</dbReference>
<accession>A0A3B9IPU8</accession>
<dbReference type="Proteomes" id="UP000257706">
    <property type="component" value="Unassembled WGS sequence"/>
</dbReference>
<dbReference type="SUPFAM" id="SSF53335">
    <property type="entry name" value="S-adenosyl-L-methionine-dependent methyltransferases"/>
    <property type="match status" value="1"/>
</dbReference>
<dbReference type="CDD" id="cd02440">
    <property type="entry name" value="AdoMet_MTases"/>
    <property type="match status" value="1"/>
</dbReference>
<organism evidence="2 3">
    <name type="scientific">Tistrella mobilis</name>
    <dbReference type="NCBI Taxonomy" id="171437"/>
    <lineage>
        <taxon>Bacteria</taxon>
        <taxon>Pseudomonadati</taxon>
        <taxon>Pseudomonadota</taxon>
        <taxon>Alphaproteobacteria</taxon>
        <taxon>Geminicoccales</taxon>
        <taxon>Geminicoccaceae</taxon>
        <taxon>Tistrella</taxon>
    </lineage>
</organism>
<reference evidence="2 3" key="1">
    <citation type="journal article" date="2018" name="Nat. Biotechnol.">
        <title>A standardized bacterial taxonomy based on genome phylogeny substantially revises the tree of life.</title>
        <authorList>
            <person name="Parks D.H."/>
            <person name="Chuvochina M."/>
            <person name="Waite D.W."/>
            <person name="Rinke C."/>
            <person name="Skarshewski A."/>
            <person name="Chaumeil P.A."/>
            <person name="Hugenholtz P."/>
        </authorList>
    </citation>
    <scope>NUCLEOTIDE SEQUENCE [LARGE SCALE GENOMIC DNA]</scope>
    <source>
        <strain evidence="2">UBA8739</strain>
    </source>
</reference>
<feature type="domain" description="Methyltransferase" evidence="1">
    <location>
        <begin position="52"/>
        <end position="149"/>
    </location>
</feature>
<evidence type="ECO:0000313" key="2">
    <source>
        <dbReference type="EMBL" id="HAE49891.1"/>
    </source>
</evidence>